<reference evidence="1 2" key="1">
    <citation type="submission" date="2023-10" db="EMBL/GenBank/DDBJ databases">
        <title>Comparative genomics analysis reveals potential genetic determinants of host preference in Cryptosporidium xiaoi.</title>
        <authorList>
            <person name="Xiao L."/>
            <person name="Li J."/>
        </authorList>
    </citation>
    <scope>NUCLEOTIDE SEQUENCE [LARGE SCALE GENOMIC DNA]</scope>
    <source>
        <strain evidence="1 2">52996</strain>
    </source>
</reference>
<organism evidence="1 2">
    <name type="scientific">Cryptosporidium xiaoi</name>
    <dbReference type="NCBI Taxonomy" id="659607"/>
    <lineage>
        <taxon>Eukaryota</taxon>
        <taxon>Sar</taxon>
        <taxon>Alveolata</taxon>
        <taxon>Apicomplexa</taxon>
        <taxon>Conoidasida</taxon>
        <taxon>Coccidia</taxon>
        <taxon>Eucoccidiorida</taxon>
        <taxon>Eimeriorina</taxon>
        <taxon>Cryptosporidiidae</taxon>
        <taxon>Cryptosporidium</taxon>
    </lineage>
</organism>
<name>A0AAV9Y198_9CRYT</name>
<accession>A0AAV9Y198</accession>
<dbReference type="EMBL" id="JAWDEY010000032">
    <property type="protein sequence ID" value="KAK6588466.1"/>
    <property type="molecule type" value="Genomic_DNA"/>
</dbReference>
<protein>
    <submittedName>
        <fullName evidence="1">Uncharacterized protein</fullName>
    </submittedName>
</protein>
<sequence>MDKKREFLDFGLETDSVINERIDNILRLNKDEGEQDEIIGNEVRSGIPPWKVKPVDYNDNIIRKAKDFLSMCNKVGDETIIDNKYSDRKVVMDVHLGVFDVNGKIPEDNILKKRDIVDVPIHDFPNEGKCVLDGAYEVGQNSALESEDSDDEFYIKNRAREIIERAIDKKSMVQVISSSYNESYESNSNEMS</sequence>
<evidence type="ECO:0000313" key="2">
    <source>
        <dbReference type="Proteomes" id="UP001311799"/>
    </source>
</evidence>
<gene>
    <name evidence="1" type="ORF">RS030_4579</name>
</gene>
<dbReference type="AlphaFoldDB" id="A0AAV9Y198"/>
<keyword evidence="2" id="KW-1185">Reference proteome</keyword>
<evidence type="ECO:0000313" key="1">
    <source>
        <dbReference type="EMBL" id="KAK6588466.1"/>
    </source>
</evidence>
<dbReference type="Proteomes" id="UP001311799">
    <property type="component" value="Unassembled WGS sequence"/>
</dbReference>
<comment type="caution">
    <text evidence="1">The sequence shown here is derived from an EMBL/GenBank/DDBJ whole genome shotgun (WGS) entry which is preliminary data.</text>
</comment>
<proteinExistence type="predicted"/>